<dbReference type="Pfam" id="PF09361">
    <property type="entry name" value="Phasin_2"/>
    <property type="match status" value="1"/>
</dbReference>
<accession>A0A0R3L1X4</accession>
<name>A0A0R3L1X4_9BRAD</name>
<comment type="caution">
    <text evidence="2">The sequence shown here is derived from an EMBL/GenBank/DDBJ whole genome shotgun (WGS) entry which is preliminary data.</text>
</comment>
<evidence type="ECO:0000313" key="3">
    <source>
        <dbReference type="Proteomes" id="UP000050863"/>
    </source>
</evidence>
<gene>
    <name evidence="2" type="ORF">CQ12_14900</name>
</gene>
<sequence>MGKPRSRQPAHALPVRRSLVELTAAAVSSAARDGERVTSPAPIATFFEDVKAGETATECTDQLTMSITVAPPATVASTVIQLPHPADALTSSARAISNSADGTIEMAVETVEDHRAPFLQNLKVCVNASPDDVKAIASQELPTAPALEPATQEANSSHGAVTSEKTIPAATIAATVADYQAKAFGLTEANMSAALEYVQQLVNLRSASDFIKLSSTHARIQVELMIKQSSELRSLAMNLTPSYDTHTAADPQVLTKSTDRP</sequence>
<feature type="domain" description="Phasin" evidence="1">
    <location>
        <begin position="171"/>
        <end position="239"/>
    </location>
</feature>
<evidence type="ECO:0000259" key="1">
    <source>
        <dbReference type="Pfam" id="PF09361"/>
    </source>
</evidence>
<dbReference type="Proteomes" id="UP000050863">
    <property type="component" value="Unassembled WGS sequence"/>
</dbReference>
<dbReference type="AlphaFoldDB" id="A0A0R3L1X4"/>
<proteinExistence type="predicted"/>
<dbReference type="EMBL" id="LLXZ01000160">
    <property type="protein sequence ID" value="KRR01964.1"/>
    <property type="molecule type" value="Genomic_DNA"/>
</dbReference>
<protein>
    <recommendedName>
        <fullName evidence="1">Phasin domain-containing protein</fullName>
    </recommendedName>
</protein>
<reference evidence="2 3" key="1">
    <citation type="submission" date="2014-03" db="EMBL/GenBank/DDBJ databases">
        <title>Bradyrhizobium valentinum sp. nov., isolated from effective nodules of Lupinus mariae-josephae, a lupine endemic of basic-lime soils in Eastern Spain.</title>
        <authorList>
            <person name="Duran D."/>
            <person name="Rey L."/>
            <person name="Navarro A."/>
            <person name="Busquets A."/>
            <person name="Imperial J."/>
            <person name="Ruiz-Argueso T."/>
        </authorList>
    </citation>
    <scope>NUCLEOTIDE SEQUENCE [LARGE SCALE GENOMIC DNA]</scope>
    <source>
        <strain evidence="2 3">PAC68</strain>
    </source>
</reference>
<dbReference type="OrthoDB" id="8197678at2"/>
<evidence type="ECO:0000313" key="2">
    <source>
        <dbReference type="EMBL" id="KRR01964.1"/>
    </source>
</evidence>
<organism evidence="2 3">
    <name type="scientific">Bradyrhizobium jicamae</name>
    <dbReference type="NCBI Taxonomy" id="280332"/>
    <lineage>
        <taxon>Bacteria</taxon>
        <taxon>Pseudomonadati</taxon>
        <taxon>Pseudomonadota</taxon>
        <taxon>Alphaproteobacteria</taxon>
        <taxon>Hyphomicrobiales</taxon>
        <taxon>Nitrobacteraceae</taxon>
        <taxon>Bradyrhizobium</taxon>
    </lineage>
</organism>
<keyword evidence="3" id="KW-1185">Reference proteome</keyword>
<dbReference type="InterPro" id="IPR018968">
    <property type="entry name" value="Phasin"/>
</dbReference>